<dbReference type="HAMAP" id="MF_02104">
    <property type="entry name" value="LutC"/>
    <property type="match status" value="1"/>
</dbReference>
<dbReference type="PANTHER" id="PTHR43682:SF1">
    <property type="entry name" value="LACTATE UTILIZATION PROTEIN C"/>
    <property type="match status" value="1"/>
</dbReference>
<comment type="similarity">
    <text evidence="1">Belongs to the LutC/YkgG family.</text>
</comment>
<dbReference type="InterPro" id="IPR024185">
    <property type="entry name" value="FTHF_cligase-like_sf"/>
</dbReference>
<feature type="domain" description="LUD" evidence="2">
    <location>
        <begin position="53"/>
        <end position="238"/>
    </location>
</feature>
<dbReference type="RefSeq" id="WP_385940215.1">
    <property type="nucleotide sequence ID" value="NZ_JBHSOZ010000003.1"/>
</dbReference>
<comment type="caution">
    <text evidence="3">The sequence shown here is derived from an EMBL/GenBank/DDBJ whole genome shotgun (WGS) entry which is preliminary data.</text>
</comment>
<sequence>MNKGTVENKDSFLGMIADKLNRPRKTDPVARPVWKNSPQWEVLRNANQEELVEVLKKQCLAIHTQLVETSVSDLKETIRQELMNLNASSLVTWKDERFFEYGLSEFFTKECPEQDIDSFTWDPTLSREENVKMTEKADVGITFSDITLAESGTVVLFSGSGKGRSVSLLPTNYIALIPKSSLVPRMTQAASFIHHEIERGNDVASCVNFISGPSNSADIELNLVVGVHGPVRATYIIIDDK</sequence>
<dbReference type="InterPro" id="IPR022823">
    <property type="entry name" value="LutC"/>
</dbReference>
<keyword evidence="4" id="KW-1185">Reference proteome</keyword>
<dbReference type="InterPro" id="IPR003741">
    <property type="entry name" value="LUD_dom"/>
</dbReference>
<name>A0ABW0YN96_9BACI</name>
<accession>A0ABW0YN96</accession>
<dbReference type="SUPFAM" id="SSF100950">
    <property type="entry name" value="NagB/RpiA/CoA transferase-like"/>
    <property type="match status" value="1"/>
</dbReference>
<proteinExistence type="inferred from homology"/>
<dbReference type="PANTHER" id="PTHR43682">
    <property type="entry name" value="LACTATE UTILIZATION PROTEIN C"/>
    <property type="match status" value="1"/>
</dbReference>
<dbReference type="EMBL" id="JBHSOZ010000003">
    <property type="protein sequence ID" value="MFC5712901.1"/>
    <property type="molecule type" value="Genomic_DNA"/>
</dbReference>
<reference evidence="4" key="1">
    <citation type="journal article" date="2019" name="Int. J. Syst. Evol. Microbiol.">
        <title>The Global Catalogue of Microorganisms (GCM) 10K type strain sequencing project: providing services to taxonomists for standard genome sequencing and annotation.</title>
        <authorList>
            <consortium name="The Broad Institute Genomics Platform"/>
            <consortium name="The Broad Institute Genome Sequencing Center for Infectious Disease"/>
            <person name="Wu L."/>
            <person name="Ma J."/>
        </authorList>
    </citation>
    <scope>NUCLEOTIDE SEQUENCE [LARGE SCALE GENOMIC DNA]</scope>
    <source>
        <strain evidence="4">CECT 7184</strain>
    </source>
</reference>
<dbReference type="Proteomes" id="UP001596142">
    <property type="component" value="Unassembled WGS sequence"/>
</dbReference>
<dbReference type="Pfam" id="PF02589">
    <property type="entry name" value="LUD_dom"/>
    <property type="match status" value="1"/>
</dbReference>
<comment type="function">
    <text evidence="1">Is involved in L-lactate degradation and allows cells to grow with lactate as the sole carbon source.</text>
</comment>
<gene>
    <name evidence="1" type="primary">lutC</name>
    <name evidence="3" type="ORF">ACFPU1_08915</name>
</gene>
<dbReference type="InterPro" id="IPR037171">
    <property type="entry name" value="NagB/RpiA_transferase-like"/>
</dbReference>
<evidence type="ECO:0000259" key="2">
    <source>
        <dbReference type="Pfam" id="PF02589"/>
    </source>
</evidence>
<evidence type="ECO:0000313" key="4">
    <source>
        <dbReference type="Proteomes" id="UP001596142"/>
    </source>
</evidence>
<protein>
    <recommendedName>
        <fullName evidence="1">Lactate utilization protein C</fullName>
    </recommendedName>
</protein>
<evidence type="ECO:0000313" key="3">
    <source>
        <dbReference type="EMBL" id="MFC5712901.1"/>
    </source>
</evidence>
<evidence type="ECO:0000256" key="1">
    <source>
        <dbReference type="HAMAP-Rule" id="MF_02104"/>
    </source>
</evidence>
<dbReference type="Gene3D" id="3.40.50.10420">
    <property type="entry name" value="NagB/RpiA/CoA transferase-like"/>
    <property type="match status" value="1"/>
</dbReference>
<organism evidence="3 4">
    <name type="scientific">Thalassorhabdus alkalitolerans</name>
    <dbReference type="NCBI Taxonomy" id="2282697"/>
    <lineage>
        <taxon>Bacteria</taxon>
        <taxon>Bacillati</taxon>
        <taxon>Bacillota</taxon>
        <taxon>Bacilli</taxon>
        <taxon>Bacillales</taxon>
        <taxon>Bacillaceae</taxon>
        <taxon>Thalassorhabdus</taxon>
    </lineage>
</organism>